<evidence type="ECO:0000256" key="1">
    <source>
        <dbReference type="ARBA" id="ARBA00001286"/>
    </source>
</evidence>
<dbReference type="SUPFAM" id="SSF46767">
    <property type="entry name" value="Methylated DNA-protein cysteine methyltransferase, C-terminal domain"/>
    <property type="match status" value="1"/>
</dbReference>
<accession>A0A9D3AXP2</accession>
<keyword evidence="4 10" id="KW-0489">Methyltransferase</keyword>
<keyword evidence="5 10" id="KW-0808">Transferase</keyword>
<dbReference type="GO" id="GO:0003908">
    <property type="term" value="F:methylated-DNA-[protein]-cysteine S-methyltransferase activity"/>
    <property type="evidence" value="ECO:0007669"/>
    <property type="project" value="UniProtKB-EC"/>
</dbReference>
<dbReference type="Gene3D" id="1.10.10.10">
    <property type="entry name" value="Winged helix-like DNA-binding domain superfamily/Winged helix DNA-binding domain"/>
    <property type="match status" value="1"/>
</dbReference>
<dbReference type="AlphaFoldDB" id="A0A9D3AXP2"/>
<dbReference type="NCBIfam" id="TIGR00589">
    <property type="entry name" value="ogt"/>
    <property type="match status" value="1"/>
</dbReference>
<feature type="domain" description="Methylated-DNA-[protein]-cysteine S-methyltransferase DNA binding" evidence="9">
    <location>
        <begin position="105"/>
        <end position="184"/>
    </location>
</feature>
<dbReference type="InterPro" id="IPR014048">
    <property type="entry name" value="MethylDNA_cys_MeTrfase_DNA-bd"/>
</dbReference>
<organism evidence="10 11">
    <name type="scientific">Sporotomaculum syntrophicum</name>
    <dbReference type="NCBI Taxonomy" id="182264"/>
    <lineage>
        <taxon>Bacteria</taxon>
        <taxon>Bacillati</taxon>
        <taxon>Bacillota</taxon>
        <taxon>Clostridia</taxon>
        <taxon>Eubacteriales</taxon>
        <taxon>Desulfallaceae</taxon>
        <taxon>Sporotomaculum</taxon>
    </lineage>
</organism>
<gene>
    <name evidence="10" type="primary">ogt</name>
    <name evidence="10" type="ORF">SPSYN_03004</name>
</gene>
<dbReference type="InterPro" id="IPR036388">
    <property type="entry name" value="WH-like_DNA-bd_sf"/>
</dbReference>
<dbReference type="GO" id="GO:0006281">
    <property type="term" value="P:DNA repair"/>
    <property type="evidence" value="ECO:0007669"/>
    <property type="project" value="UniProtKB-KW"/>
</dbReference>
<dbReference type="GO" id="GO:0032259">
    <property type="term" value="P:methylation"/>
    <property type="evidence" value="ECO:0007669"/>
    <property type="project" value="UniProtKB-KW"/>
</dbReference>
<dbReference type="FunFam" id="1.10.10.10:FF:000214">
    <property type="entry name" value="Methylated-DNA--protein-cysteine methyltransferase"/>
    <property type="match status" value="1"/>
</dbReference>
<dbReference type="PANTHER" id="PTHR10815">
    <property type="entry name" value="METHYLATED-DNA--PROTEIN-CYSTEINE METHYLTRANSFERASE"/>
    <property type="match status" value="1"/>
</dbReference>
<dbReference type="Proteomes" id="UP000798488">
    <property type="component" value="Unassembled WGS sequence"/>
</dbReference>
<comment type="catalytic activity">
    <reaction evidence="8">
        <text>a 6-O-methyl-2'-deoxyguanosine in DNA + L-cysteinyl-[protein] = S-methyl-L-cysteinyl-[protein] + a 2'-deoxyguanosine in DNA</text>
        <dbReference type="Rhea" id="RHEA:24000"/>
        <dbReference type="Rhea" id="RHEA-COMP:10131"/>
        <dbReference type="Rhea" id="RHEA-COMP:10132"/>
        <dbReference type="Rhea" id="RHEA-COMP:11367"/>
        <dbReference type="Rhea" id="RHEA-COMP:11368"/>
        <dbReference type="ChEBI" id="CHEBI:29950"/>
        <dbReference type="ChEBI" id="CHEBI:82612"/>
        <dbReference type="ChEBI" id="CHEBI:85445"/>
        <dbReference type="ChEBI" id="CHEBI:85448"/>
        <dbReference type="EC" id="2.1.1.63"/>
    </reaction>
</comment>
<keyword evidence="11" id="KW-1185">Reference proteome</keyword>
<comment type="similarity">
    <text evidence="2">Belongs to the MGMT family.</text>
</comment>
<evidence type="ECO:0000313" key="10">
    <source>
        <dbReference type="EMBL" id="KAF1083848.1"/>
    </source>
</evidence>
<dbReference type="InterPro" id="IPR001497">
    <property type="entry name" value="MethylDNA_cys_MeTrfase_AS"/>
</dbReference>
<proteinExistence type="inferred from homology"/>
<evidence type="ECO:0000256" key="6">
    <source>
        <dbReference type="ARBA" id="ARBA00022763"/>
    </source>
</evidence>
<keyword evidence="7" id="KW-0234">DNA repair</keyword>
<dbReference type="PANTHER" id="PTHR10815:SF13">
    <property type="entry name" value="METHYLATED-DNA--PROTEIN-CYSTEINE METHYLTRANSFERASE"/>
    <property type="match status" value="1"/>
</dbReference>
<dbReference type="InterPro" id="IPR036217">
    <property type="entry name" value="MethylDNA_cys_MeTrfase_DNAb"/>
</dbReference>
<dbReference type="RefSeq" id="WP_279279332.1">
    <property type="nucleotide sequence ID" value="NZ_LSRS01000009.1"/>
</dbReference>
<keyword evidence="6" id="KW-0227">DNA damage</keyword>
<evidence type="ECO:0000256" key="4">
    <source>
        <dbReference type="ARBA" id="ARBA00022603"/>
    </source>
</evidence>
<evidence type="ECO:0000256" key="3">
    <source>
        <dbReference type="ARBA" id="ARBA00011918"/>
    </source>
</evidence>
<dbReference type="CDD" id="cd06445">
    <property type="entry name" value="ATase"/>
    <property type="match status" value="1"/>
</dbReference>
<protein>
    <recommendedName>
        <fullName evidence="3">methylated-DNA--[protein]-cysteine S-methyltransferase</fullName>
        <ecNumber evidence="3">2.1.1.63</ecNumber>
    </recommendedName>
</protein>
<reference evidence="10" key="1">
    <citation type="submission" date="2016-02" db="EMBL/GenBank/DDBJ databases">
        <title>Draft Genome Sequence of Sporotomaculum syntrophicum Strain FB, a Syntrophic Benzoate Degrader.</title>
        <authorList>
            <person name="Nobu M.K."/>
            <person name="Narihiro T."/>
            <person name="Qiu Y.-L."/>
            <person name="Ohashi A."/>
            <person name="Liu W.-T."/>
            <person name="Yuji S."/>
        </authorList>
    </citation>
    <scope>NUCLEOTIDE SEQUENCE</scope>
    <source>
        <strain evidence="10">FB</strain>
    </source>
</reference>
<evidence type="ECO:0000256" key="8">
    <source>
        <dbReference type="ARBA" id="ARBA00049348"/>
    </source>
</evidence>
<comment type="catalytic activity">
    <reaction evidence="1">
        <text>a 4-O-methyl-thymidine in DNA + L-cysteinyl-[protein] = a thymidine in DNA + S-methyl-L-cysteinyl-[protein]</text>
        <dbReference type="Rhea" id="RHEA:53428"/>
        <dbReference type="Rhea" id="RHEA-COMP:10131"/>
        <dbReference type="Rhea" id="RHEA-COMP:10132"/>
        <dbReference type="Rhea" id="RHEA-COMP:13555"/>
        <dbReference type="Rhea" id="RHEA-COMP:13556"/>
        <dbReference type="ChEBI" id="CHEBI:29950"/>
        <dbReference type="ChEBI" id="CHEBI:82612"/>
        <dbReference type="ChEBI" id="CHEBI:137386"/>
        <dbReference type="ChEBI" id="CHEBI:137387"/>
        <dbReference type="EC" id="2.1.1.63"/>
    </reaction>
</comment>
<name>A0A9D3AXP2_9FIRM</name>
<comment type="caution">
    <text evidence="10">The sequence shown here is derived from an EMBL/GenBank/DDBJ whole genome shotgun (WGS) entry which is preliminary data.</text>
</comment>
<dbReference type="EMBL" id="LSRS01000009">
    <property type="protein sequence ID" value="KAF1083848.1"/>
    <property type="molecule type" value="Genomic_DNA"/>
</dbReference>
<evidence type="ECO:0000256" key="2">
    <source>
        <dbReference type="ARBA" id="ARBA00008711"/>
    </source>
</evidence>
<dbReference type="PROSITE" id="PS00374">
    <property type="entry name" value="MGMT"/>
    <property type="match status" value="1"/>
</dbReference>
<dbReference type="EC" id="2.1.1.63" evidence="3"/>
<evidence type="ECO:0000256" key="5">
    <source>
        <dbReference type="ARBA" id="ARBA00022679"/>
    </source>
</evidence>
<evidence type="ECO:0000313" key="11">
    <source>
        <dbReference type="Proteomes" id="UP000798488"/>
    </source>
</evidence>
<dbReference type="Pfam" id="PF01035">
    <property type="entry name" value="DNA_binding_1"/>
    <property type="match status" value="1"/>
</dbReference>
<evidence type="ECO:0000259" key="9">
    <source>
        <dbReference type="Pfam" id="PF01035"/>
    </source>
</evidence>
<evidence type="ECO:0000256" key="7">
    <source>
        <dbReference type="ARBA" id="ARBA00023204"/>
    </source>
</evidence>
<sequence>MSFSDKKTASFADFQPAPLVWTFTTPNGWVGAARSEVGLMALTLPQPSLEECNCNLTWLGINNEFPVVPPEPGHVLYGLDQALNRYFSGEMVKLDFPVDWSVFTPFQQRVLQVVQGIRYGVLLSYGQVAALAGYPRAARAVGGALGANRILLVIPCHRVIRGDGTLGGFGCGLAWKESLLTIEGLHPGSNGRYTFA</sequence>